<keyword evidence="3 5" id="KW-1133">Transmembrane helix</keyword>
<dbReference type="Gene3D" id="1.20.120.1780">
    <property type="entry name" value="UbiA prenyltransferase"/>
    <property type="match status" value="1"/>
</dbReference>
<sequence>MLISVFTLLTREINIFLGFSWRDWSATLIPGSLFSMGAMRTLPHAIDILHRYLYLIFWLTAFIYFFDLSNQITGVDEDLINKPDRPLPSGKVTLAGAKKRWLVSLLAFLAITLYHPILLTETISWIIIVYFLEATSFGDHWFVKSCLAMGAGTWALLRGSWKAIAPLTPLAERYVLAMSLWTGLLTHIQDLRDIKGDAAIGRQTLPIAIGDSQSRWIITLGLMPVSLVGLWIGGILALAPVLIAGAHVFLGYRILQRRGALYDHKTYMFYTYLFCLILALTAFDGIELGTSFSLVFDHIKRSSVLEAI</sequence>
<evidence type="ECO:0000256" key="4">
    <source>
        <dbReference type="ARBA" id="ARBA00023136"/>
    </source>
</evidence>
<keyword evidence="4 5" id="KW-0472">Membrane</keyword>
<evidence type="ECO:0000256" key="2">
    <source>
        <dbReference type="ARBA" id="ARBA00022692"/>
    </source>
</evidence>
<dbReference type="EMBL" id="KN834803">
    <property type="protein sequence ID" value="KIK55841.1"/>
    <property type="molecule type" value="Genomic_DNA"/>
</dbReference>
<organism evidence="6 7">
    <name type="scientific">Collybiopsis luxurians FD-317 M1</name>
    <dbReference type="NCBI Taxonomy" id="944289"/>
    <lineage>
        <taxon>Eukaryota</taxon>
        <taxon>Fungi</taxon>
        <taxon>Dikarya</taxon>
        <taxon>Basidiomycota</taxon>
        <taxon>Agaricomycotina</taxon>
        <taxon>Agaricomycetes</taxon>
        <taxon>Agaricomycetidae</taxon>
        <taxon>Agaricales</taxon>
        <taxon>Marasmiineae</taxon>
        <taxon>Omphalotaceae</taxon>
        <taxon>Collybiopsis</taxon>
        <taxon>Collybiopsis luxurians</taxon>
    </lineage>
</organism>
<evidence type="ECO:0000256" key="3">
    <source>
        <dbReference type="ARBA" id="ARBA00022989"/>
    </source>
</evidence>
<evidence type="ECO:0008006" key="8">
    <source>
        <dbReference type="Google" id="ProtNLM"/>
    </source>
</evidence>
<dbReference type="PANTHER" id="PTHR42723:SF1">
    <property type="entry name" value="CHLOROPHYLL SYNTHASE, CHLOROPLASTIC"/>
    <property type="match status" value="1"/>
</dbReference>
<gene>
    <name evidence="6" type="ORF">GYMLUDRAFT_248433</name>
</gene>
<dbReference type="OrthoDB" id="434972at2759"/>
<feature type="transmembrane region" description="Helical" evidence="5">
    <location>
        <begin position="48"/>
        <end position="66"/>
    </location>
</feature>
<evidence type="ECO:0000313" key="7">
    <source>
        <dbReference type="Proteomes" id="UP000053593"/>
    </source>
</evidence>
<keyword evidence="7" id="KW-1185">Reference proteome</keyword>
<evidence type="ECO:0000256" key="5">
    <source>
        <dbReference type="SAM" id="Phobius"/>
    </source>
</evidence>
<dbReference type="InterPro" id="IPR000537">
    <property type="entry name" value="UbiA_prenyltransferase"/>
</dbReference>
<dbReference type="PANTHER" id="PTHR42723">
    <property type="entry name" value="CHLOROPHYLL SYNTHASE"/>
    <property type="match status" value="1"/>
</dbReference>
<feature type="transmembrane region" description="Helical" evidence="5">
    <location>
        <begin position="267"/>
        <end position="286"/>
    </location>
</feature>
<dbReference type="Gene3D" id="1.10.357.140">
    <property type="entry name" value="UbiA prenyltransferase"/>
    <property type="match status" value="1"/>
</dbReference>
<dbReference type="HOGENOM" id="CLU_063928_0_0_1"/>
<dbReference type="InterPro" id="IPR044878">
    <property type="entry name" value="UbiA_sf"/>
</dbReference>
<comment type="subcellular location">
    <subcellularLocation>
        <location evidence="1">Membrane</location>
        <topology evidence="1">Multi-pass membrane protein</topology>
    </subcellularLocation>
</comment>
<feature type="transmembrane region" description="Helical" evidence="5">
    <location>
        <begin position="230"/>
        <end position="255"/>
    </location>
</feature>
<evidence type="ECO:0000313" key="6">
    <source>
        <dbReference type="EMBL" id="KIK55841.1"/>
    </source>
</evidence>
<accession>A0A0D0BLZ4</accession>
<dbReference type="GO" id="GO:0016020">
    <property type="term" value="C:membrane"/>
    <property type="evidence" value="ECO:0007669"/>
    <property type="project" value="UniProtKB-SubCell"/>
</dbReference>
<dbReference type="CDD" id="cd13965">
    <property type="entry name" value="PT_UbiA_3"/>
    <property type="match status" value="1"/>
</dbReference>
<dbReference type="GO" id="GO:0016765">
    <property type="term" value="F:transferase activity, transferring alkyl or aryl (other than methyl) groups"/>
    <property type="evidence" value="ECO:0007669"/>
    <property type="project" value="InterPro"/>
</dbReference>
<name>A0A0D0BLZ4_9AGAR</name>
<evidence type="ECO:0000256" key="1">
    <source>
        <dbReference type="ARBA" id="ARBA00004141"/>
    </source>
</evidence>
<dbReference type="Proteomes" id="UP000053593">
    <property type="component" value="Unassembled WGS sequence"/>
</dbReference>
<dbReference type="InterPro" id="IPR050475">
    <property type="entry name" value="Prenyltransferase_related"/>
</dbReference>
<protein>
    <recommendedName>
        <fullName evidence="8">UbiA prenyltransferase</fullName>
    </recommendedName>
</protein>
<proteinExistence type="predicted"/>
<feature type="transmembrane region" description="Helical" evidence="5">
    <location>
        <begin position="101"/>
        <end position="132"/>
    </location>
</feature>
<dbReference type="Pfam" id="PF01040">
    <property type="entry name" value="UbiA"/>
    <property type="match status" value="1"/>
</dbReference>
<reference evidence="6 7" key="1">
    <citation type="submission" date="2014-04" db="EMBL/GenBank/DDBJ databases">
        <title>Evolutionary Origins and Diversification of the Mycorrhizal Mutualists.</title>
        <authorList>
            <consortium name="DOE Joint Genome Institute"/>
            <consortium name="Mycorrhizal Genomics Consortium"/>
            <person name="Kohler A."/>
            <person name="Kuo A."/>
            <person name="Nagy L.G."/>
            <person name="Floudas D."/>
            <person name="Copeland A."/>
            <person name="Barry K.W."/>
            <person name="Cichocki N."/>
            <person name="Veneault-Fourrey C."/>
            <person name="LaButti K."/>
            <person name="Lindquist E.A."/>
            <person name="Lipzen A."/>
            <person name="Lundell T."/>
            <person name="Morin E."/>
            <person name="Murat C."/>
            <person name="Riley R."/>
            <person name="Ohm R."/>
            <person name="Sun H."/>
            <person name="Tunlid A."/>
            <person name="Henrissat B."/>
            <person name="Grigoriev I.V."/>
            <person name="Hibbett D.S."/>
            <person name="Martin F."/>
        </authorList>
    </citation>
    <scope>NUCLEOTIDE SEQUENCE [LARGE SCALE GENOMIC DNA]</scope>
    <source>
        <strain evidence="6 7">FD-317 M1</strain>
    </source>
</reference>
<keyword evidence="2 5" id="KW-0812">Transmembrane</keyword>
<dbReference type="AlphaFoldDB" id="A0A0D0BLZ4"/>